<dbReference type="Pfam" id="PF01551">
    <property type="entry name" value="Peptidase_M23"/>
    <property type="match status" value="1"/>
</dbReference>
<dbReference type="AlphaFoldDB" id="A0A562L6C4"/>
<reference evidence="4 5" key="1">
    <citation type="journal article" date="2015" name="Stand. Genomic Sci.">
        <title>Genomic Encyclopedia of Bacterial and Archaeal Type Strains, Phase III: the genomes of soil and plant-associated and newly described type strains.</title>
        <authorList>
            <person name="Whitman W.B."/>
            <person name="Woyke T."/>
            <person name="Klenk H.P."/>
            <person name="Zhou Y."/>
            <person name="Lilburn T.G."/>
            <person name="Beck B.J."/>
            <person name="De Vos P."/>
            <person name="Vandamme P."/>
            <person name="Eisen J.A."/>
            <person name="Garrity G."/>
            <person name="Hugenholtz P."/>
            <person name="Kyrpides N.C."/>
        </authorList>
    </citation>
    <scope>NUCLEOTIDE SEQUENCE [LARGE SCALE GENOMIC DNA]</scope>
    <source>
        <strain evidence="4 5">CGMCC 1.10821</strain>
    </source>
</reference>
<dbReference type="InterPro" id="IPR049511">
    <property type="entry name" value="PGH-like_rpt"/>
</dbReference>
<proteinExistence type="predicted"/>
<keyword evidence="2" id="KW-0732">Signal</keyword>
<dbReference type="Proteomes" id="UP000315167">
    <property type="component" value="Unassembled WGS sequence"/>
</dbReference>
<dbReference type="Gene3D" id="2.70.70.10">
    <property type="entry name" value="Glucose Permease (Domain IIA)"/>
    <property type="match status" value="1"/>
</dbReference>
<evidence type="ECO:0000313" key="4">
    <source>
        <dbReference type="EMBL" id="TWI02994.1"/>
    </source>
</evidence>
<dbReference type="GO" id="GO:0004222">
    <property type="term" value="F:metalloendopeptidase activity"/>
    <property type="evidence" value="ECO:0007669"/>
    <property type="project" value="TreeGrafter"/>
</dbReference>
<dbReference type="InterPro" id="IPR050570">
    <property type="entry name" value="Cell_wall_metabolism_enzyme"/>
</dbReference>
<dbReference type="PANTHER" id="PTHR21666:SF285">
    <property type="entry name" value="M23 FAMILY METALLOPEPTIDASE"/>
    <property type="match status" value="1"/>
</dbReference>
<dbReference type="SUPFAM" id="SSF51261">
    <property type="entry name" value="Duplicated hybrid motif"/>
    <property type="match status" value="1"/>
</dbReference>
<feature type="chain" id="PRO_5021762581" evidence="2">
    <location>
        <begin position="31"/>
        <end position="662"/>
    </location>
</feature>
<sequence>MQSQSPTRRRNTLPGALALLLLGAAADSQAQNLGIRVTAPTQDERVLIQPLGPDAADGPMRARVSLRMGITNNEATPIKITKIEILGQPASNFLSPRVVQPGEEYAFHNCNCNYEKENDSDPDVPMSYPVLIDAPYPATATIAVYVQGFRAPVMKTVAITTHTNDGGPLRYPAKPSDLRNNEAWSTTSNHPGDSQAFGLDTHVRGWNGTAWSTLYPGADANRTEGRRAYGMPVYAMASGTVCSALNDLPEWKSYPRDETGTEPTPTSPSTGKYSKGGNHVYVRTGDEIALYAHLQPGSIPDELLQPGATIKQGQYLGKVGYSGATSGPHVHIHVARETEPGSCKGNGIRPLTMTFGKLQSLTRDEADYLASQHDMDPLDWTHLANHSSPHKPSLLYPTSQPYAFIDAATDNRRFIGVWQAGNQIELRVNLAGWEAFTQKWDELSKDRFRLVEINTYVENGKRQYQGVFKRGGGNHALWRSDSWGEFDAKQKEFYKAGLRLADIASFSAGGKTHYVGAFVAGNAWQRVENTSSLFELALASNANSNMWGLELVDIEFLQSAPYSVESGEFIGVYRASNDKTQMISAGSYAEFADKWREQHKIGMRLIDVETYRHGEQRFYVGLFRPGTGSSGLELVTGYQKLFQSAEKHGKQGRRLVDVHVLP</sequence>
<dbReference type="CDD" id="cd12797">
    <property type="entry name" value="M23_peptidase"/>
    <property type="match status" value="1"/>
</dbReference>
<dbReference type="EMBL" id="VLKN01000004">
    <property type="protein sequence ID" value="TWI02994.1"/>
    <property type="molecule type" value="Genomic_DNA"/>
</dbReference>
<evidence type="ECO:0000259" key="3">
    <source>
        <dbReference type="Pfam" id="PF01551"/>
    </source>
</evidence>
<comment type="caution">
    <text evidence="4">The sequence shown here is derived from an EMBL/GenBank/DDBJ whole genome shotgun (WGS) entry which is preliminary data.</text>
</comment>
<dbReference type="OrthoDB" id="5489603at2"/>
<feature type="signal peptide" evidence="2">
    <location>
        <begin position="1"/>
        <end position="30"/>
    </location>
</feature>
<organism evidence="4 5">
    <name type="scientific">Luteimonas cucumeris</name>
    <dbReference type="NCBI Taxonomy" id="985012"/>
    <lineage>
        <taxon>Bacteria</taxon>
        <taxon>Pseudomonadati</taxon>
        <taxon>Pseudomonadota</taxon>
        <taxon>Gammaproteobacteria</taxon>
        <taxon>Lysobacterales</taxon>
        <taxon>Lysobacteraceae</taxon>
        <taxon>Luteimonas</taxon>
    </lineage>
</organism>
<name>A0A562L6C4_9GAMM</name>
<evidence type="ECO:0000256" key="2">
    <source>
        <dbReference type="SAM" id="SignalP"/>
    </source>
</evidence>
<evidence type="ECO:0000313" key="5">
    <source>
        <dbReference type="Proteomes" id="UP000315167"/>
    </source>
</evidence>
<dbReference type="InterPro" id="IPR016047">
    <property type="entry name" value="M23ase_b-sheet_dom"/>
</dbReference>
<dbReference type="Pfam" id="PF17660">
    <property type="entry name" value="BTRD1"/>
    <property type="match status" value="2"/>
</dbReference>
<gene>
    <name evidence="4" type="ORF">IP90_02096</name>
</gene>
<feature type="domain" description="M23ase beta-sheet core" evidence="3">
    <location>
        <begin position="271"/>
        <end position="338"/>
    </location>
</feature>
<dbReference type="RefSeq" id="WP_144899567.1">
    <property type="nucleotide sequence ID" value="NZ_VLKN01000004.1"/>
</dbReference>
<evidence type="ECO:0000256" key="1">
    <source>
        <dbReference type="SAM" id="MobiDB-lite"/>
    </source>
</evidence>
<dbReference type="InterPro" id="IPR011055">
    <property type="entry name" value="Dup_hybrid_motif"/>
</dbReference>
<protein>
    <submittedName>
        <fullName evidence="4">Peptidase M23-like protein</fullName>
    </submittedName>
</protein>
<keyword evidence="5" id="KW-1185">Reference proteome</keyword>
<feature type="compositionally biased region" description="Low complexity" evidence="1">
    <location>
        <begin position="261"/>
        <end position="271"/>
    </location>
</feature>
<feature type="region of interest" description="Disordered" evidence="1">
    <location>
        <begin position="252"/>
        <end position="278"/>
    </location>
</feature>
<accession>A0A562L6C4</accession>
<dbReference type="PANTHER" id="PTHR21666">
    <property type="entry name" value="PEPTIDASE-RELATED"/>
    <property type="match status" value="1"/>
</dbReference>